<dbReference type="GO" id="GO:0008705">
    <property type="term" value="F:methionine synthase activity"/>
    <property type="evidence" value="ECO:0007669"/>
    <property type="project" value="InterPro"/>
</dbReference>
<reference evidence="3 4" key="1">
    <citation type="submission" date="2019-07" db="EMBL/GenBank/DDBJ databases">
        <title>Draft Genome Sequences of Bacteroides pyogenes Strains Isolated from the Uterus Holstein Dairy Cows with Metritis.</title>
        <authorList>
            <person name="Cunha F."/>
            <person name="Galvao K.N."/>
            <person name="Jeon S.J."/>
            <person name="Jeong K.C."/>
        </authorList>
    </citation>
    <scope>NUCLEOTIDE SEQUENCE [LARGE SCALE GENOMIC DNA]</scope>
    <source>
        <strain evidence="3 4">KG-31</strain>
    </source>
</reference>
<evidence type="ECO:0000259" key="2">
    <source>
        <dbReference type="PROSITE" id="PS50974"/>
    </source>
</evidence>
<sequence>MRQISEQLSFAVHEVSPYINWIYFFHAWGFQPRFAAIANIHGCDVCRASWLTTFSEEDRSKASEAMQLLKEANRMLDLLDRDYRINSIFKICKANSDGDNLIIEKEPGHSLVFPLLRQQTPKRDKSPFLCLSDFIRPAASGIPDTIGAFASSIDADMEGLYEKDPYKHLLVQTLSDRLAEAATEKMHEYVRKVAWGYAKDEDLTIPELLVEKYRGIRPAVGYPSLPDQSVNFLLDELLEMNRIGITLTENGAMRPHASVTGLMFSHPAAEYFSVGKIGEDQLEDYARRRGKTIEEMRKFLAANLQ</sequence>
<comment type="caution">
    <text evidence="3">The sequence shown here is derived from an EMBL/GenBank/DDBJ whole genome shotgun (WGS) entry which is preliminary data.</text>
</comment>
<protein>
    <submittedName>
        <fullName evidence="3">5-methyltetrahydrofolate--homocysteine methyltransferase</fullName>
    </submittedName>
</protein>
<dbReference type="GO" id="GO:0005829">
    <property type="term" value="C:cytosol"/>
    <property type="evidence" value="ECO:0007669"/>
    <property type="project" value="TreeGrafter"/>
</dbReference>
<dbReference type="SUPFAM" id="SSF56507">
    <property type="entry name" value="Methionine synthase activation domain-like"/>
    <property type="match status" value="1"/>
</dbReference>
<organism evidence="3 4">
    <name type="scientific">Bacteroides pyogenes</name>
    <dbReference type="NCBI Taxonomy" id="310300"/>
    <lineage>
        <taxon>Bacteria</taxon>
        <taxon>Pseudomonadati</taxon>
        <taxon>Bacteroidota</taxon>
        <taxon>Bacteroidia</taxon>
        <taxon>Bacteroidales</taxon>
        <taxon>Bacteroidaceae</taxon>
        <taxon>Bacteroides</taxon>
    </lineage>
</organism>
<dbReference type="GO" id="GO:0032259">
    <property type="term" value="P:methylation"/>
    <property type="evidence" value="ECO:0007669"/>
    <property type="project" value="UniProtKB-KW"/>
</dbReference>
<dbReference type="InterPro" id="IPR037010">
    <property type="entry name" value="VitB12-dep_Met_synth_activ_sf"/>
</dbReference>
<evidence type="ECO:0000313" key="3">
    <source>
        <dbReference type="EMBL" id="TYK33913.1"/>
    </source>
</evidence>
<keyword evidence="4" id="KW-1185">Reference proteome</keyword>
<dbReference type="PANTHER" id="PTHR45833">
    <property type="entry name" value="METHIONINE SYNTHASE"/>
    <property type="match status" value="1"/>
</dbReference>
<keyword evidence="1 3" id="KW-0489">Methyltransferase</keyword>
<evidence type="ECO:0000256" key="1">
    <source>
        <dbReference type="PROSITE-ProRule" id="PRU00346"/>
    </source>
</evidence>
<gene>
    <name evidence="3" type="ORF">FNJ60_06215</name>
</gene>
<accession>A0A5D3FUE6</accession>
<name>A0A5D3FUE6_9BACE</name>
<dbReference type="Gene3D" id="1.10.288.10">
    <property type="entry name" value="Cobalamin-dependent Methionine Synthase, domain 2"/>
    <property type="match status" value="1"/>
</dbReference>
<dbReference type="PROSITE" id="PS50974">
    <property type="entry name" value="ADOMET_ACTIVATION"/>
    <property type="match status" value="1"/>
</dbReference>
<dbReference type="RefSeq" id="WP_148730388.1">
    <property type="nucleotide sequence ID" value="NZ_JALFMC010000026.1"/>
</dbReference>
<dbReference type="Proteomes" id="UP000324383">
    <property type="component" value="Unassembled WGS sequence"/>
</dbReference>
<evidence type="ECO:0000313" key="4">
    <source>
        <dbReference type="Proteomes" id="UP000324383"/>
    </source>
</evidence>
<dbReference type="EMBL" id="VKLW01000011">
    <property type="protein sequence ID" value="TYK33913.1"/>
    <property type="molecule type" value="Genomic_DNA"/>
</dbReference>
<feature type="domain" description="AdoMet activation" evidence="2">
    <location>
        <begin position="1"/>
        <end position="305"/>
    </location>
</feature>
<dbReference type="AlphaFoldDB" id="A0A5D3FUE6"/>
<dbReference type="InterPro" id="IPR050554">
    <property type="entry name" value="Met_Synthase/Corrinoid"/>
</dbReference>
<proteinExistence type="predicted"/>
<dbReference type="Pfam" id="PF02965">
    <property type="entry name" value="Met_synt_B12"/>
    <property type="match status" value="1"/>
</dbReference>
<dbReference type="InterPro" id="IPR004223">
    <property type="entry name" value="VitB12-dep_Met_synth_activ_dom"/>
</dbReference>
<keyword evidence="1 3" id="KW-0808">Transferase</keyword>
<dbReference type="Gene3D" id="3.10.196.10">
    <property type="entry name" value="Vitamin B12-dependent methionine synthase, activation domain"/>
    <property type="match status" value="1"/>
</dbReference>